<organism evidence="1 2">
    <name type="scientific">Methylobacterium terricola</name>
    <dbReference type="NCBI Taxonomy" id="2583531"/>
    <lineage>
        <taxon>Bacteria</taxon>
        <taxon>Pseudomonadati</taxon>
        <taxon>Pseudomonadota</taxon>
        <taxon>Alphaproteobacteria</taxon>
        <taxon>Hyphomicrobiales</taxon>
        <taxon>Methylobacteriaceae</taxon>
        <taxon>Methylobacterium</taxon>
    </lineage>
</organism>
<reference evidence="1 2" key="1">
    <citation type="submission" date="2019-06" db="EMBL/GenBank/DDBJ databases">
        <title>Genome of Methylobacterium sp. 17Sr1-39.</title>
        <authorList>
            <person name="Seo T."/>
        </authorList>
    </citation>
    <scope>NUCLEOTIDE SEQUENCE [LARGE SCALE GENOMIC DNA]</scope>
    <source>
        <strain evidence="1 2">17Sr1-39</strain>
    </source>
</reference>
<proteinExistence type="predicted"/>
<dbReference type="AlphaFoldDB" id="A0A5C4LB79"/>
<name>A0A5C4LB79_9HYPH</name>
<evidence type="ECO:0000313" key="2">
    <source>
        <dbReference type="Proteomes" id="UP000305267"/>
    </source>
</evidence>
<protein>
    <submittedName>
        <fullName evidence="1">Uncharacterized protein</fullName>
    </submittedName>
</protein>
<dbReference type="OrthoDB" id="9950511at2"/>
<dbReference type="RefSeq" id="WP_139039329.1">
    <property type="nucleotide sequence ID" value="NZ_VDDA01000023.1"/>
</dbReference>
<sequence>MRPATRLPSPEPVTPERIEQALVRLASIVVQDGTEVYLPILERLEAELIEARRIGTPRQRAERVLKDYGTGWIRA</sequence>
<dbReference type="Proteomes" id="UP000305267">
    <property type="component" value="Unassembled WGS sequence"/>
</dbReference>
<gene>
    <name evidence="1" type="ORF">FF100_29240</name>
</gene>
<evidence type="ECO:0000313" key="1">
    <source>
        <dbReference type="EMBL" id="TNC08428.1"/>
    </source>
</evidence>
<dbReference type="EMBL" id="VDDA01000023">
    <property type="protein sequence ID" value="TNC08428.1"/>
    <property type="molecule type" value="Genomic_DNA"/>
</dbReference>
<comment type="caution">
    <text evidence="1">The sequence shown here is derived from an EMBL/GenBank/DDBJ whole genome shotgun (WGS) entry which is preliminary data.</text>
</comment>
<keyword evidence="2" id="KW-1185">Reference proteome</keyword>
<accession>A0A5C4LB79</accession>